<keyword evidence="6" id="KW-1185">Reference proteome</keyword>
<dbReference type="SUPFAM" id="SSF47336">
    <property type="entry name" value="ACP-like"/>
    <property type="match status" value="1"/>
</dbReference>
<evidence type="ECO:0000256" key="2">
    <source>
        <dbReference type="ARBA" id="ARBA00022553"/>
    </source>
</evidence>
<dbReference type="GO" id="GO:0043041">
    <property type="term" value="P:amino acid activation for nonribosomal peptide biosynthetic process"/>
    <property type="evidence" value="ECO:0007669"/>
    <property type="project" value="TreeGrafter"/>
</dbReference>
<dbReference type="AlphaFoldDB" id="A0A937F9Q8"/>
<dbReference type="PANTHER" id="PTHR45527:SF1">
    <property type="entry name" value="FATTY ACID SYNTHASE"/>
    <property type="match status" value="1"/>
</dbReference>
<gene>
    <name evidence="5" type="ORF">JL102_23275</name>
</gene>
<reference evidence="5" key="1">
    <citation type="submission" date="2021-01" db="EMBL/GenBank/DDBJ databases">
        <title>Fulvivirga kasyanovii gen. nov., sp nov., a novel member of the phylum Bacteroidetes isolated from seawater in a mussel farm.</title>
        <authorList>
            <person name="Zhao L.-H."/>
            <person name="Wang Z.-J."/>
        </authorList>
    </citation>
    <scope>NUCLEOTIDE SEQUENCE</scope>
    <source>
        <strain evidence="5">2943</strain>
    </source>
</reference>
<proteinExistence type="predicted"/>
<evidence type="ECO:0000256" key="3">
    <source>
        <dbReference type="SAM" id="MobiDB-lite"/>
    </source>
</evidence>
<feature type="non-terminal residue" evidence="5">
    <location>
        <position position="1"/>
    </location>
</feature>
<dbReference type="RefSeq" id="WP_202246880.1">
    <property type="nucleotide sequence ID" value="NZ_JAESIY010000029.1"/>
</dbReference>
<dbReference type="Pfam" id="PF00550">
    <property type="entry name" value="PP-binding"/>
    <property type="match status" value="1"/>
</dbReference>
<evidence type="ECO:0000313" key="6">
    <source>
        <dbReference type="Proteomes" id="UP000659388"/>
    </source>
</evidence>
<dbReference type="PROSITE" id="PS50075">
    <property type="entry name" value="CARRIER"/>
    <property type="match status" value="1"/>
</dbReference>
<feature type="compositionally biased region" description="Basic and acidic residues" evidence="3">
    <location>
        <begin position="11"/>
        <end position="25"/>
    </location>
</feature>
<dbReference type="GO" id="GO:0044550">
    <property type="term" value="P:secondary metabolite biosynthetic process"/>
    <property type="evidence" value="ECO:0007669"/>
    <property type="project" value="TreeGrafter"/>
</dbReference>
<feature type="region of interest" description="Disordered" evidence="3">
    <location>
        <begin position="1"/>
        <end position="25"/>
    </location>
</feature>
<protein>
    <recommendedName>
        <fullName evidence="4">Carrier domain-containing protein</fullName>
    </recommendedName>
</protein>
<dbReference type="PANTHER" id="PTHR45527">
    <property type="entry name" value="NONRIBOSOMAL PEPTIDE SYNTHETASE"/>
    <property type="match status" value="1"/>
</dbReference>
<comment type="caution">
    <text evidence="5">The sequence shown here is derived from an EMBL/GenBank/DDBJ whole genome shotgun (WGS) entry which is preliminary data.</text>
</comment>
<organism evidence="5 6">
    <name type="scientific">Fulvivirga sediminis</name>
    <dbReference type="NCBI Taxonomy" id="2803949"/>
    <lineage>
        <taxon>Bacteria</taxon>
        <taxon>Pseudomonadati</taxon>
        <taxon>Bacteroidota</taxon>
        <taxon>Cytophagia</taxon>
        <taxon>Cytophagales</taxon>
        <taxon>Fulvivirgaceae</taxon>
        <taxon>Fulvivirga</taxon>
    </lineage>
</organism>
<dbReference type="EMBL" id="JAESIY010000029">
    <property type="protein sequence ID" value="MBL3659087.1"/>
    <property type="molecule type" value="Genomic_DNA"/>
</dbReference>
<keyword evidence="2" id="KW-0597">Phosphoprotein</keyword>
<dbReference type="InterPro" id="IPR036736">
    <property type="entry name" value="ACP-like_sf"/>
</dbReference>
<sequence>IDEMPLLPSGKVDKKQLPEPNKVRQDEYVEASDEIEIELVQAWSELLNTDSQLLSTTANFFKNGGHSLLATRMISMIQDKFEVSFPVRVVFQYPTIQSLAKYIRIVNQKVAPAEEYDTIDI</sequence>
<dbReference type="Proteomes" id="UP000659388">
    <property type="component" value="Unassembled WGS sequence"/>
</dbReference>
<dbReference type="InterPro" id="IPR009081">
    <property type="entry name" value="PP-bd_ACP"/>
</dbReference>
<feature type="domain" description="Carrier" evidence="4">
    <location>
        <begin position="30"/>
        <end position="107"/>
    </location>
</feature>
<keyword evidence="1" id="KW-0596">Phosphopantetheine</keyword>
<name>A0A937F9Q8_9BACT</name>
<evidence type="ECO:0000259" key="4">
    <source>
        <dbReference type="PROSITE" id="PS50075"/>
    </source>
</evidence>
<dbReference type="GO" id="GO:0031177">
    <property type="term" value="F:phosphopantetheine binding"/>
    <property type="evidence" value="ECO:0007669"/>
    <property type="project" value="InterPro"/>
</dbReference>
<accession>A0A937F9Q8</accession>
<dbReference type="InterPro" id="IPR020806">
    <property type="entry name" value="PKS_PP-bd"/>
</dbReference>
<evidence type="ECO:0000256" key="1">
    <source>
        <dbReference type="ARBA" id="ARBA00022450"/>
    </source>
</evidence>
<dbReference type="GO" id="GO:0005737">
    <property type="term" value="C:cytoplasm"/>
    <property type="evidence" value="ECO:0007669"/>
    <property type="project" value="TreeGrafter"/>
</dbReference>
<evidence type="ECO:0000313" key="5">
    <source>
        <dbReference type="EMBL" id="MBL3659087.1"/>
    </source>
</evidence>
<dbReference type="Gene3D" id="1.10.1200.10">
    <property type="entry name" value="ACP-like"/>
    <property type="match status" value="1"/>
</dbReference>
<dbReference type="SMART" id="SM00823">
    <property type="entry name" value="PKS_PP"/>
    <property type="match status" value="1"/>
</dbReference>